<keyword evidence="4" id="KW-1185">Reference proteome</keyword>
<name>A0A137PGV1_CONC2</name>
<gene>
    <name evidence="3" type="ORF">CONCODRAFT_76954</name>
</gene>
<dbReference type="Proteomes" id="UP000070444">
    <property type="component" value="Unassembled WGS sequence"/>
</dbReference>
<dbReference type="OMA" id="RYDSKVM"/>
<dbReference type="PANTHER" id="PTHR28288">
    <property type="entry name" value="PROTEASE B INHIBITOR 2"/>
    <property type="match status" value="1"/>
</dbReference>
<dbReference type="InterPro" id="IPR037045">
    <property type="entry name" value="S8pro/Inhibitor_I9_sf"/>
</dbReference>
<dbReference type="PANTHER" id="PTHR28288:SF2">
    <property type="entry name" value="PROTEASE B INHIBITOR 2"/>
    <property type="match status" value="1"/>
</dbReference>
<sequence>MVNVENKYIVCFKDHVTPEKVDEHAKTLESNGGVILHRYEAVLNGFAASFDEEYLSVLSEHPDVEIVEADKIVKAC</sequence>
<accession>A0A137PGV1</accession>
<dbReference type="Gene3D" id="3.30.70.80">
    <property type="entry name" value="Peptidase S8 propeptide/proteinase inhibitor I9"/>
    <property type="match status" value="1"/>
</dbReference>
<dbReference type="InterPro" id="IPR052471">
    <property type="entry name" value="PBI_I9"/>
</dbReference>
<feature type="domain" description="Inhibitor I9" evidence="2">
    <location>
        <begin position="7"/>
        <end position="74"/>
    </location>
</feature>
<reference evidence="3 4" key="1">
    <citation type="journal article" date="2015" name="Genome Biol. Evol.">
        <title>Phylogenomic analyses indicate that early fungi evolved digesting cell walls of algal ancestors of land plants.</title>
        <authorList>
            <person name="Chang Y."/>
            <person name="Wang S."/>
            <person name="Sekimoto S."/>
            <person name="Aerts A.L."/>
            <person name="Choi C."/>
            <person name="Clum A."/>
            <person name="LaButti K.M."/>
            <person name="Lindquist E.A."/>
            <person name="Yee Ngan C."/>
            <person name="Ohm R.A."/>
            <person name="Salamov A.A."/>
            <person name="Grigoriev I.V."/>
            <person name="Spatafora J.W."/>
            <person name="Berbee M.L."/>
        </authorList>
    </citation>
    <scope>NUCLEOTIDE SEQUENCE [LARGE SCALE GENOMIC DNA]</scope>
    <source>
        <strain evidence="3 4">NRRL 28638</strain>
    </source>
</reference>
<dbReference type="Pfam" id="PF05922">
    <property type="entry name" value="Inhibitor_I9"/>
    <property type="match status" value="1"/>
</dbReference>
<dbReference type="OrthoDB" id="5518345at2759"/>
<dbReference type="AlphaFoldDB" id="A0A137PGV1"/>
<dbReference type="GO" id="GO:0004866">
    <property type="term" value="F:endopeptidase inhibitor activity"/>
    <property type="evidence" value="ECO:0007669"/>
    <property type="project" value="TreeGrafter"/>
</dbReference>
<dbReference type="GO" id="GO:0042144">
    <property type="term" value="P:vacuole fusion, non-autophagic"/>
    <property type="evidence" value="ECO:0007669"/>
    <property type="project" value="TreeGrafter"/>
</dbReference>
<protein>
    <submittedName>
        <fullName evidence="3">Proteinase inhibitor, propeptide</fullName>
    </submittedName>
</protein>
<evidence type="ECO:0000259" key="2">
    <source>
        <dbReference type="Pfam" id="PF05922"/>
    </source>
</evidence>
<evidence type="ECO:0000256" key="1">
    <source>
        <dbReference type="ARBA" id="ARBA00038069"/>
    </source>
</evidence>
<organism evidence="3 4">
    <name type="scientific">Conidiobolus coronatus (strain ATCC 28846 / CBS 209.66 / NRRL 28638)</name>
    <name type="common">Delacroixia coronata</name>
    <dbReference type="NCBI Taxonomy" id="796925"/>
    <lineage>
        <taxon>Eukaryota</taxon>
        <taxon>Fungi</taxon>
        <taxon>Fungi incertae sedis</taxon>
        <taxon>Zoopagomycota</taxon>
        <taxon>Entomophthoromycotina</taxon>
        <taxon>Entomophthoromycetes</taxon>
        <taxon>Entomophthorales</taxon>
        <taxon>Ancylistaceae</taxon>
        <taxon>Conidiobolus</taxon>
    </lineage>
</organism>
<proteinExistence type="inferred from homology"/>
<evidence type="ECO:0000313" key="3">
    <source>
        <dbReference type="EMBL" id="KXN74200.1"/>
    </source>
</evidence>
<dbReference type="SUPFAM" id="SSF54897">
    <property type="entry name" value="Protease propeptides/inhibitors"/>
    <property type="match status" value="1"/>
</dbReference>
<evidence type="ECO:0000313" key="4">
    <source>
        <dbReference type="Proteomes" id="UP000070444"/>
    </source>
</evidence>
<comment type="similarity">
    <text evidence="1">Belongs to the protease inhibitor I9 family.</text>
</comment>
<dbReference type="InterPro" id="IPR010259">
    <property type="entry name" value="S8pro/Inhibitor_I9"/>
</dbReference>
<dbReference type="EMBL" id="KQ964426">
    <property type="protein sequence ID" value="KXN74200.1"/>
    <property type="molecule type" value="Genomic_DNA"/>
</dbReference>